<name>A4A2U4_9BACT</name>
<evidence type="ECO:0000313" key="2">
    <source>
        <dbReference type="EMBL" id="EAQ76920.1"/>
    </source>
</evidence>
<evidence type="ECO:0000313" key="3">
    <source>
        <dbReference type="Proteomes" id="UP000004358"/>
    </source>
</evidence>
<dbReference type="InterPro" id="IPR019600">
    <property type="entry name" value="Hemin_uptake_protein_HemP"/>
</dbReference>
<organism evidence="2 3">
    <name type="scientific">Blastopirellula marina DSM 3645</name>
    <dbReference type="NCBI Taxonomy" id="314230"/>
    <lineage>
        <taxon>Bacteria</taxon>
        <taxon>Pseudomonadati</taxon>
        <taxon>Planctomycetota</taxon>
        <taxon>Planctomycetia</taxon>
        <taxon>Pirellulales</taxon>
        <taxon>Pirellulaceae</taxon>
        <taxon>Blastopirellula</taxon>
    </lineage>
</organism>
<dbReference type="Gene3D" id="2.10.70.10">
    <property type="entry name" value="Complement Module, domain 1"/>
    <property type="match status" value="1"/>
</dbReference>
<feature type="compositionally biased region" description="Basic and acidic residues" evidence="1">
    <location>
        <begin position="1"/>
        <end position="11"/>
    </location>
</feature>
<feature type="compositionally biased region" description="Low complexity" evidence="1">
    <location>
        <begin position="16"/>
        <end position="31"/>
    </location>
</feature>
<accession>A4A2U4</accession>
<evidence type="ECO:0008006" key="4">
    <source>
        <dbReference type="Google" id="ProtNLM"/>
    </source>
</evidence>
<protein>
    <recommendedName>
        <fullName evidence="4">Hemin uptake protein HemP</fullName>
    </recommendedName>
</protein>
<evidence type="ECO:0000256" key="1">
    <source>
        <dbReference type="SAM" id="MobiDB-lite"/>
    </source>
</evidence>
<dbReference type="EMBL" id="AANZ01000051">
    <property type="protein sequence ID" value="EAQ76920.1"/>
    <property type="molecule type" value="Genomic_DNA"/>
</dbReference>
<dbReference type="HOGENOM" id="CLU_178563_5_1_0"/>
<proteinExistence type="predicted"/>
<feature type="region of interest" description="Disordered" evidence="1">
    <location>
        <begin position="1"/>
        <end position="31"/>
    </location>
</feature>
<dbReference type="Proteomes" id="UP000004358">
    <property type="component" value="Unassembled WGS sequence"/>
</dbReference>
<dbReference type="Pfam" id="PF10636">
    <property type="entry name" value="hemP"/>
    <property type="match status" value="1"/>
</dbReference>
<comment type="caution">
    <text evidence="2">The sequence shown here is derived from an EMBL/GenBank/DDBJ whole genome shotgun (WGS) entry which is preliminary data.</text>
</comment>
<reference evidence="2 3" key="1">
    <citation type="submission" date="2006-02" db="EMBL/GenBank/DDBJ databases">
        <authorList>
            <person name="Amann R."/>
            <person name="Ferriera S."/>
            <person name="Johnson J."/>
            <person name="Kravitz S."/>
            <person name="Halpern A."/>
            <person name="Remington K."/>
            <person name="Beeson K."/>
            <person name="Tran B."/>
            <person name="Rogers Y.-H."/>
            <person name="Friedman R."/>
            <person name="Venter J.C."/>
        </authorList>
    </citation>
    <scope>NUCLEOTIDE SEQUENCE [LARGE SCALE GENOMIC DNA]</scope>
    <source>
        <strain evidence="2 3">DSM 3645</strain>
    </source>
</reference>
<sequence>MSSDESQRPEDEATFPAMQAAPSDSAAAGPQSRIVDSNELMDGNSEILISHKGAFYRLRETRSGKLILQK</sequence>
<gene>
    <name evidence="2" type="ORF">DSM3645_11656</name>
</gene>
<dbReference type="RefSeq" id="WP_002655923.1">
    <property type="nucleotide sequence ID" value="NZ_CH672377.1"/>
</dbReference>
<dbReference type="AlphaFoldDB" id="A4A2U4"/>